<dbReference type="AlphaFoldDB" id="F4KCW4"/>
<accession>F4KCW4</accession>
<dbReference type="RefSeq" id="NP_001190371.1">
    <property type="nucleotide sequence ID" value="NM_001203442.1"/>
</dbReference>
<protein>
    <submittedName>
        <fullName evidence="3">High-mobility group box 6</fullName>
    </submittedName>
</protein>
<feature type="compositionally biased region" description="Polar residues" evidence="1">
    <location>
        <begin position="20"/>
        <end position="29"/>
    </location>
</feature>
<feature type="region of interest" description="Disordered" evidence="1">
    <location>
        <begin position="1"/>
        <end position="30"/>
    </location>
</feature>
<dbReference type="Araport" id="AT5G23420"/>
<evidence type="ECO:0000313" key="3">
    <source>
        <dbReference type="EMBL" id="AED93165.1"/>
    </source>
</evidence>
<evidence type="ECO:0007829" key="6">
    <source>
        <dbReference type="PeptideAtlas" id="F4KCW4"/>
    </source>
</evidence>
<feature type="compositionally biased region" description="Polar residues" evidence="1">
    <location>
        <begin position="1"/>
        <end position="11"/>
    </location>
</feature>
<evidence type="ECO:0000256" key="1">
    <source>
        <dbReference type="SAM" id="MobiDB-lite"/>
    </source>
</evidence>
<keyword evidence="4" id="KW-1185">Reference proteome</keyword>
<name>F4KCW4_ARATH</name>
<dbReference type="ProteomicsDB" id="214021"/>
<dbReference type="Proteomes" id="UP000006548">
    <property type="component" value="Chromosome 5"/>
</dbReference>
<proteinExistence type="evidence at protein level"/>
<evidence type="ECO:0000313" key="4">
    <source>
        <dbReference type="Proteomes" id="UP000006548"/>
    </source>
</evidence>
<keyword evidence="6 7" id="KW-1267">Proteomics identification</keyword>
<sequence length="157" mass="18167">MAGPSTTSNAPKQRKRVEAETSSNTSTTLRRAKDGSAFALCEGCNKSVAVALISMHNCSLDAKIRVNLEAQVVETQAEAKKKPAEKKMRRSNLMMLMMLRRNKLTMMMKLRRKKLRTQMMTRKKLRVKKRRKKRFWMTTRNDMLVFVVLVLLKSVYL</sequence>
<reference evidence="4" key="2">
    <citation type="journal article" date="2017" name="Plant J.">
        <title>Araport11: a complete reannotation of the Arabidopsis thaliana reference genome.</title>
        <authorList>
            <person name="Cheng C.Y."/>
            <person name="Krishnakumar V."/>
            <person name="Chan A.P."/>
            <person name="Thibaud-Nissen F."/>
            <person name="Schobel S."/>
            <person name="Town C.D."/>
        </authorList>
    </citation>
    <scope>GENOME REANNOTATION</scope>
    <source>
        <strain evidence="4">cv. Columbia</strain>
    </source>
</reference>
<evidence type="ECO:0000313" key="2">
    <source>
        <dbReference type="Araport" id="AT5G23420"/>
    </source>
</evidence>
<dbReference type="GeneID" id="832408"/>
<dbReference type="EMBL" id="CP002688">
    <property type="protein sequence ID" value="AED93165.1"/>
    <property type="molecule type" value="Genomic_DNA"/>
</dbReference>
<organism evidence="3 4">
    <name type="scientific">Arabidopsis thaliana</name>
    <name type="common">Mouse-ear cress</name>
    <dbReference type="NCBI Taxonomy" id="3702"/>
    <lineage>
        <taxon>Eukaryota</taxon>
        <taxon>Viridiplantae</taxon>
        <taxon>Streptophyta</taxon>
        <taxon>Embryophyta</taxon>
        <taxon>Tracheophyta</taxon>
        <taxon>Spermatophyta</taxon>
        <taxon>Magnoliopsida</taxon>
        <taxon>eudicotyledons</taxon>
        <taxon>Gunneridae</taxon>
        <taxon>Pentapetalae</taxon>
        <taxon>rosids</taxon>
        <taxon>malvids</taxon>
        <taxon>Brassicales</taxon>
        <taxon>Brassicaceae</taxon>
        <taxon>Camelineae</taxon>
        <taxon>Arabidopsis</taxon>
    </lineage>
</organism>
<dbReference type="TAIR" id="AT5G23420">
    <property type="gene designation" value="HMGB6"/>
</dbReference>
<dbReference type="HOGENOM" id="CLU_1680333_0_0_1"/>
<reference evidence="3 4" key="1">
    <citation type="journal article" date="2000" name="Nature">
        <title>Sequence and analysis of chromosome 5 of the plant Arabidopsis thaliana.</title>
        <authorList>
            <consortium name="Kazusa DNA Research Institute"/>
            <consortium name="Cold Spring Harbor and Washington University in St Louis Sequencing Consortium"/>
            <consortium name="European Union Arabidopsis Genome Sequencing Consortium"/>
            <person name="Tabata S."/>
            <person name="Kaneko T."/>
            <person name="Nakamura Y."/>
            <person name="Kotani H."/>
            <person name="Kato T."/>
            <person name="Asamizu E."/>
            <person name="Miyajima N."/>
            <person name="Sasamoto S."/>
            <person name="Kimura T."/>
            <person name="Hosouchi T."/>
            <person name="Kawashima K."/>
            <person name="Kohara M."/>
            <person name="Matsumoto M."/>
            <person name="Matsuno A."/>
            <person name="Muraki A."/>
            <person name="Nakayama S."/>
            <person name="Nakazaki N."/>
            <person name="Naruo K."/>
            <person name="Okumura S."/>
            <person name="Shinpo S."/>
            <person name="Takeuchi C."/>
            <person name="Wada T."/>
            <person name="Watanabe A."/>
            <person name="Yamada M."/>
            <person name="Yasuda M."/>
            <person name="Sato S."/>
            <person name="de la Bastide M."/>
            <person name="Huang E."/>
            <person name="Spiegel L."/>
            <person name="Gnoj L."/>
            <person name="O'Shaughnessy A."/>
            <person name="Preston R."/>
            <person name="Habermann K."/>
            <person name="Murray J."/>
            <person name="Johnson D."/>
            <person name="Rohlfing T."/>
            <person name="Nelson J."/>
            <person name="Stoneking T."/>
            <person name="Pepin K."/>
            <person name="Spieth J."/>
            <person name="Sekhon M."/>
            <person name="Armstrong J."/>
            <person name="Becker M."/>
            <person name="Belter E."/>
            <person name="Cordum H."/>
            <person name="Cordes M."/>
            <person name="Courtney L."/>
            <person name="Courtney W."/>
            <person name="Dante M."/>
            <person name="Du H."/>
            <person name="Edwards J."/>
            <person name="Fryman J."/>
            <person name="Haakensen B."/>
            <person name="Lamar E."/>
            <person name="Latreille P."/>
            <person name="Leonard S."/>
            <person name="Meyer R."/>
            <person name="Mulvaney E."/>
            <person name="Ozersky P."/>
            <person name="Riley A."/>
            <person name="Strowmatt C."/>
            <person name="Wagner-McPherson C."/>
            <person name="Wollam A."/>
            <person name="Yoakum M."/>
            <person name="Bell M."/>
            <person name="Dedhia N."/>
            <person name="Parnell L."/>
            <person name="Shah R."/>
            <person name="Rodriguez M."/>
            <person name="See L.H."/>
            <person name="Vil D."/>
            <person name="Baker J."/>
            <person name="Kirchoff K."/>
            <person name="Toth K."/>
            <person name="King L."/>
            <person name="Bahret A."/>
            <person name="Miller B."/>
            <person name="Marra M."/>
            <person name="Martienssen R."/>
            <person name="McCombie W.R."/>
            <person name="Wilson R.K."/>
            <person name="Murphy G."/>
            <person name="Bancroft I."/>
            <person name="Volckaert G."/>
            <person name="Wambutt R."/>
            <person name="Dusterhoft A."/>
            <person name="Stiekema W."/>
            <person name="Pohl T."/>
            <person name="Entian K.D."/>
            <person name="Terryn N."/>
            <person name="Hartley N."/>
            <person name="Bent E."/>
            <person name="Johnson S."/>
            <person name="Langham S.A."/>
            <person name="McCullagh B."/>
            <person name="Robben J."/>
            <person name="Grymonprez B."/>
            <person name="Zimmermann W."/>
            <person name="Ramsperger U."/>
            <person name="Wedler H."/>
            <person name="Balke K."/>
            <person name="Wedler E."/>
            <person name="Peters S."/>
            <person name="van Staveren M."/>
            <person name="Dirkse W."/>
            <person name="Mooijman P."/>
            <person name="Lankhorst R.K."/>
            <person name="Weitzenegger T."/>
            <person name="Bothe G."/>
            <person name="Rose M."/>
            <person name="Hauf J."/>
            <person name="Berneiser S."/>
            <person name="Hempel S."/>
            <person name="Feldpausch M."/>
            <person name="Lamberth S."/>
            <person name="Villarroel R."/>
            <person name="Gielen J."/>
            <person name="Ardiles W."/>
            <person name="Bents O."/>
            <person name="Lemcke K."/>
            <person name="Kolesov G."/>
            <person name="Mayer K."/>
            <person name="Rudd S."/>
            <person name="Schoof H."/>
            <person name="Schueller C."/>
            <person name="Zaccaria P."/>
            <person name="Mewes H.W."/>
            <person name="Bevan M."/>
            <person name="Fransz P."/>
        </authorList>
    </citation>
    <scope>NUCLEOTIDE SEQUENCE [LARGE SCALE GENOMIC DNA]</scope>
    <source>
        <strain evidence="4">cv. Columbia</strain>
    </source>
</reference>
<gene>
    <name evidence="3 5" type="primary">HMGB6</name>
    <name evidence="3" type="synonym">high-mobility group box 6</name>
    <name evidence="2 3" type="ordered locus">At5g23420</name>
    <name evidence="3" type="ORF">K19M13.4</name>
    <name evidence="3" type="ORF">K19M13_4</name>
</gene>
<dbReference type="ExpressionAtlas" id="F4KCW4">
    <property type="expression patterns" value="baseline and differential"/>
</dbReference>
<evidence type="ECO:0007829" key="7">
    <source>
        <dbReference type="ProteomicsDB" id="F4KCW4"/>
    </source>
</evidence>
<dbReference type="PANTHER" id="PTHR47658:SF1">
    <property type="entry name" value="MEIOSIS INITIATOR PROTEIN"/>
    <property type="match status" value="1"/>
</dbReference>
<dbReference type="PANTHER" id="PTHR47658">
    <property type="entry name" value="HIGH MOBILITY GROUP B PROTEIN 12-RELATED"/>
    <property type="match status" value="1"/>
</dbReference>
<evidence type="ECO:0000313" key="5">
    <source>
        <dbReference type="TAIR" id="AT5G23420"/>
    </source>
</evidence>